<dbReference type="InterPro" id="IPR051535">
    <property type="entry name" value="Siderophore_ABC-ATPase"/>
</dbReference>
<dbReference type="InterPro" id="IPR017871">
    <property type="entry name" value="ABC_transporter-like_CS"/>
</dbReference>
<dbReference type="InterPro" id="IPR003593">
    <property type="entry name" value="AAA+_ATPase"/>
</dbReference>
<dbReference type="InterPro" id="IPR003439">
    <property type="entry name" value="ABC_transporter-like_ATP-bd"/>
</dbReference>
<evidence type="ECO:0000256" key="4">
    <source>
        <dbReference type="ARBA" id="ARBA00022475"/>
    </source>
</evidence>
<keyword evidence="9" id="KW-0406">Ion transport</keyword>
<keyword evidence="3" id="KW-0813">Transport</keyword>
<keyword evidence="10" id="KW-0472">Membrane</keyword>
<protein>
    <submittedName>
        <fullName evidence="12">Iron complex transport system ATP-binding protein</fullName>
    </submittedName>
</protein>
<comment type="caution">
    <text evidence="12">The sequence shown here is derived from an EMBL/GenBank/DDBJ whole genome shotgun (WGS) entry which is preliminary data.</text>
</comment>
<dbReference type="PANTHER" id="PTHR42771:SF2">
    <property type="entry name" value="IRON(3+)-HYDROXAMATE IMPORT ATP-BINDING PROTEIN FHUC"/>
    <property type="match status" value="1"/>
</dbReference>
<evidence type="ECO:0000313" key="12">
    <source>
        <dbReference type="EMBL" id="MDR6099979.1"/>
    </source>
</evidence>
<dbReference type="InterPro" id="IPR027417">
    <property type="entry name" value="P-loop_NTPase"/>
</dbReference>
<name>A0AAJ2BBJ1_9HYPH</name>
<gene>
    <name evidence="12" type="ORF">QE369_000157</name>
</gene>
<dbReference type="GO" id="GO:0005524">
    <property type="term" value="F:ATP binding"/>
    <property type="evidence" value="ECO:0007669"/>
    <property type="project" value="UniProtKB-KW"/>
</dbReference>
<dbReference type="SUPFAM" id="SSF52540">
    <property type="entry name" value="P-loop containing nucleoside triphosphate hydrolases"/>
    <property type="match status" value="1"/>
</dbReference>
<dbReference type="CDD" id="cd03214">
    <property type="entry name" value="ABC_Iron-Siderophores_B12_Hemin"/>
    <property type="match status" value="1"/>
</dbReference>
<keyword evidence="6" id="KW-0547">Nucleotide-binding</keyword>
<evidence type="ECO:0000256" key="6">
    <source>
        <dbReference type="ARBA" id="ARBA00022741"/>
    </source>
</evidence>
<evidence type="ECO:0000256" key="10">
    <source>
        <dbReference type="ARBA" id="ARBA00023136"/>
    </source>
</evidence>
<comment type="subcellular location">
    <subcellularLocation>
        <location evidence="1">Cell membrane</location>
        <topology evidence="1">Peripheral membrane protein</topology>
    </subcellularLocation>
</comment>
<dbReference type="PROSITE" id="PS00211">
    <property type="entry name" value="ABC_TRANSPORTER_1"/>
    <property type="match status" value="1"/>
</dbReference>
<keyword evidence="8" id="KW-0408">Iron</keyword>
<feature type="domain" description="ABC transporter" evidence="11">
    <location>
        <begin position="6"/>
        <end position="242"/>
    </location>
</feature>
<evidence type="ECO:0000256" key="7">
    <source>
        <dbReference type="ARBA" id="ARBA00022840"/>
    </source>
</evidence>
<proteinExistence type="inferred from homology"/>
<evidence type="ECO:0000256" key="2">
    <source>
        <dbReference type="ARBA" id="ARBA00005417"/>
    </source>
</evidence>
<organism evidence="12 13">
    <name type="scientific">Agrobacterium larrymoorei</name>
    <dbReference type="NCBI Taxonomy" id="160699"/>
    <lineage>
        <taxon>Bacteria</taxon>
        <taxon>Pseudomonadati</taxon>
        <taxon>Pseudomonadota</taxon>
        <taxon>Alphaproteobacteria</taxon>
        <taxon>Hyphomicrobiales</taxon>
        <taxon>Rhizobiaceae</taxon>
        <taxon>Rhizobium/Agrobacterium group</taxon>
        <taxon>Agrobacterium</taxon>
    </lineage>
</organism>
<dbReference type="AlphaFoldDB" id="A0AAJ2BBJ1"/>
<dbReference type="PANTHER" id="PTHR42771">
    <property type="entry name" value="IRON(3+)-HYDROXAMATE IMPORT ATP-BINDING PROTEIN FHUC"/>
    <property type="match status" value="1"/>
</dbReference>
<dbReference type="GO" id="GO:0006826">
    <property type="term" value="P:iron ion transport"/>
    <property type="evidence" value="ECO:0007669"/>
    <property type="project" value="UniProtKB-KW"/>
</dbReference>
<evidence type="ECO:0000256" key="1">
    <source>
        <dbReference type="ARBA" id="ARBA00004202"/>
    </source>
</evidence>
<comment type="similarity">
    <text evidence="2">Belongs to the ABC transporter superfamily.</text>
</comment>
<evidence type="ECO:0000256" key="8">
    <source>
        <dbReference type="ARBA" id="ARBA00023004"/>
    </source>
</evidence>
<keyword evidence="4" id="KW-1003">Cell membrane</keyword>
<evidence type="ECO:0000256" key="9">
    <source>
        <dbReference type="ARBA" id="ARBA00023065"/>
    </source>
</evidence>
<dbReference type="GO" id="GO:0005886">
    <property type="term" value="C:plasma membrane"/>
    <property type="evidence" value="ECO:0007669"/>
    <property type="project" value="UniProtKB-SubCell"/>
</dbReference>
<accession>A0AAJ2BBJ1</accession>
<evidence type="ECO:0000313" key="13">
    <source>
        <dbReference type="Proteomes" id="UP001255601"/>
    </source>
</evidence>
<sequence length="276" mass="30161">MTGPHLEAKNLSAGYGEKEILKDLDLAIPSGQITAVVGANACGKSTLLKALSRLIAPQRGDVILDGRAIHRLPTKELARRLGLLPQSPIAPEGITVMDLVSRGRHPHHGLFASWTKDDDRAVVDALVATQTLDLAERPVDELSGGQRQRVWIAMALAQQTELLLLDEPTTFLDVSHQIDVLDLLTDLNQTRGTTIVMVLHDLNLAARYADHLVAMLEGRPFMAGSPQDVLTQDLVRKVFGLESQILLDPISGRPMMLHVGRHHSRALNVPLKQARS</sequence>
<dbReference type="GO" id="GO:0016887">
    <property type="term" value="F:ATP hydrolysis activity"/>
    <property type="evidence" value="ECO:0007669"/>
    <property type="project" value="InterPro"/>
</dbReference>
<dbReference type="EMBL" id="JAVIZC010000001">
    <property type="protein sequence ID" value="MDR6099979.1"/>
    <property type="molecule type" value="Genomic_DNA"/>
</dbReference>
<dbReference type="Pfam" id="PF00005">
    <property type="entry name" value="ABC_tran"/>
    <property type="match status" value="1"/>
</dbReference>
<evidence type="ECO:0000256" key="5">
    <source>
        <dbReference type="ARBA" id="ARBA00022496"/>
    </source>
</evidence>
<reference evidence="12" key="1">
    <citation type="submission" date="2023-08" db="EMBL/GenBank/DDBJ databases">
        <title>Functional and genomic diversity of the sorghum phyllosphere microbiome.</title>
        <authorList>
            <person name="Shade A."/>
        </authorList>
    </citation>
    <scope>NUCLEOTIDE SEQUENCE</scope>
    <source>
        <strain evidence="12">SORGH_AS_0974</strain>
    </source>
</reference>
<evidence type="ECO:0000259" key="11">
    <source>
        <dbReference type="PROSITE" id="PS50893"/>
    </source>
</evidence>
<dbReference type="SMART" id="SM00382">
    <property type="entry name" value="AAA"/>
    <property type="match status" value="1"/>
</dbReference>
<dbReference type="Proteomes" id="UP001255601">
    <property type="component" value="Unassembled WGS sequence"/>
</dbReference>
<keyword evidence="7 12" id="KW-0067">ATP-binding</keyword>
<evidence type="ECO:0000256" key="3">
    <source>
        <dbReference type="ARBA" id="ARBA00022448"/>
    </source>
</evidence>
<keyword evidence="5" id="KW-0410">Iron transport</keyword>
<dbReference type="Gene3D" id="3.40.50.300">
    <property type="entry name" value="P-loop containing nucleotide triphosphate hydrolases"/>
    <property type="match status" value="1"/>
</dbReference>
<dbReference type="RefSeq" id="WP_309769122.1">
    <property type="nucleotide sequence ID" value="NZ_JAVIZC010000001.1"/>
</dbReference>
<dbReference type="FunFam" id="3.40.50.300:FF:000134">
    <property type="entry name" value="Iron-enterobactin ABC transporter ATP-binding protein"/>
    <property type="match status" value="1"/>
</dbReference>
<dbReference type="PROSITE" id="PS50893">
    <property type="entry name" value="ABC_TRANSPORTER_2"/>
    <property type="match status" value="1"/>
</dbReference>